<evidence type="ECO:0000313" key="3">
    <source>
        <dbReference type="EMBL" id="BBX87166.1"/>
    </source>
</evidence>
<organism evidence="3 4">
    <name type="scientific">Mycolicibacterium aubagnense</name>
    <dbReference type="NCBI Taxonomy" id="319707"/>
    <lineage>
        <taxon>Bacteria</taxon>
        <taxon>Bacillati</taxon>
        <taxon>Actinomycetota</taxon>
        <taxon>Actinomycetes</taxon>
        <taxon>Mycobacteriales</taxon>
        <taxon>Mycobacteriaceae</taxon>
        <taxon>Mycolicibacterium</taxon>
    </lineage>
</organism>
<keyword evidence="4" id="KW-1185">Reference proteome</keyword>
<evidence type="ECO:0000259" key="2">
    <source>
        <dbReference type="Pfam" id="PF00561"/>
    </source>
</evidence>
<dbReference type="EMBL" id="AP022577">
    <property type="protein sequence ID" value="BBX87166.1"/>
    <property type="molecule type" value="Genomic_DNA"/>
</dbReference>
<dbReference type="PRINTS" id="PR00412">
    <property type="entry name" value="EPOXHYDRLASE"/>
</dbReference>
<proteinExistence type="predicted"/>
<gene>
    <name evidence="3" type="ORF">MAUB_50390</name>
</gene>
<feature type="domain" description="AB hydrolase-1" evidence="2">
    <location>
        <begin position="29"/>
        <end position="139"/>
    </location>
</feature>
<dbReference type="PANTHER" id="PTHR43329">
    <property type="entry name" value="EPOXIDE HYDROLASE"/>
    <property type="match status" value="1"/>
</dbReference>
<dbReference type="Proteomes" id="UP000465609">
    <property type="component" value="Chromosome"/>
</dbReference>
<sequence length="300" mass="32485">MMANQETLDLALPRLRMQALAWGPPDGRLMLCLHGFPDSAHSWRRVAPLLAEAGYRVVAPFMRGYAPSGVPADGNYHVGALVSDVLDLYDALGGGPDAVLVGHDWGAFAANAVAAYPNSPFGSVVSMSVPPLAAMSEARFGVARTVRMGLIQLRMSWYIMYFQLPGLPERTLHRVIPRLWQDWSPAGTDVAEDVANTLAALPTPERRAAAVGYYRALVRPGDVNGPYAEFERYLWELPCVPILYLHGTDDGAMQMGYTEQLSQALPAGSVVQTIGGAGHFLQVDRPAEVIAAILDYVGPR</sequence>
<reference evidence="3 4" key="1">
    <citation type="journal article" date="2019" name="Emerg. Microbes Infect.">
        <title>Comprehensive subspecies identification of 175 nontuberculous mycobacteria species based on 7547 genomic profiles.</title>
        <authorList>
            <person name="Matsumoto Y."/>
            <person name="Kinjo T."/>
            <person name="Motooka D."/>
            <person name="Nabeya D."/>
            <person name="Jung N."/>
            <person name="Uechi K."/>
            <person name="Horii T."/>
            <person name="Iida T."/>
            <person name="Fujita J."/>
            <person name="Nakamura S."/>
        </authorList>
    </citation>
    <scope>NUCLEOTIDE SEQUENCE [LARGE SCALE GENOMIC DNA]</scope>
    <source>
        <strain evidence="3 4">JCM 15296</strain>
    </source>
</reference>
<dbReference type="InterPro" id="IPR000639">
    <property type="entry name" value="Epox_hydrolase-like"/>
</dbReference>
<protein>
    <submittedName>
        <fullName evidence="3">Alpha/beta hydrolase</fullName>
    </submittedName>
</protein>
<dbReference type="SUPFAM" id="SSF53474">
    <property type="entry name" value="alpha/beta-Hydrolases"/>
    <property type="match status" value="1"/>
</dbReference>
<dbReference type="Gene3D" id="3.40.50.1820">
    <property type="entry name" value="alpha/beta hydrolase"/>
    <property type="match status" value="1"/>
</dbReference>
<evidence type="ECO:0000313" key="4">
    <source>
        <dbReference type="Proteomes" id="UP000465609"/>
    </source>
</evidence>
<dbReference type="GO" id="GO:0016787">
    <property type="term" value="F:hydrolase activity"/>
    <property type="evidence" value="ECO:0007669"/>
    <property type="project" value="UniProtKB-KW"/>
</dbReference>
<keyword evidence="1 3" id="KW-0378">Hydrolase</keyword>
<dbReference type="InterPro" id="IPR029058">
    <property type="entry name" value="AB_hydrolase_fold"/>
</dbReference>
<dbReference type="Pfam" id="PF00561">
    <property type="entry name" value="Abhydrolase_1"/>
    <property type="match status" value="1"/>
</dbReference>
<evidence type="ECO:0000256" key="1">
    <source>
        <dbReference type="ARBA" id="ARBA00022801"/>
    </source>
</evidence>
<dbReference type="InterPro" id="IPR000073">
    <property type="entry name" value="AB_hydrolase_1"/>
</dbReference>
<name>A0ABM7IKE5_9MYCO</name>
<accession>A0ABM7IKE5</accession>